<geneLocation type="plasmid" evidence="2 3">
    <name>pPN3F2_2</name>
</geneLocation>
<protein>
    <submittedName>
        <fullName evidence="2">DUF4942 domain-containing protein</fullName>
    </submittedName>
</protein>
<reference evidence="2 3" key="1">
    <citation type="submission" date="2020-03" db="EMBL/GenBank/DDBJ databases">
        <title>Complete genome sequence of Shewanella sp.</title>
        <authorList>
            <person name="Kim Y.-S."/>
            <person name="Kim S.-J."/>
            <person name="Jung H.-K."/>
            <person name="Kim K.-H."/>
        </authorList>
    </citation>
    <scope>NUCLEOTIDE SEQUENCE [LARGE SCALE GENOMIC DNA]</scope>
    <source>
        <strain evidence="2 3">PN3F2</strain>
        <plasmid evidence="2 3">pPN3F2_2</plasmid>
    </source>
</reference>
<feature type="domain" description="DUF4942" evidence="1">
    <location>
        <begin position="96"/>
        <end position="287"/>
    </location>
</feature>
<sequence length="294" mass="33856">MDIIKVELIEQLCHYREQLLIAYQSQLEAVRRCHDITSAIDNTIPAHEDALYDYMSIVFLQFKSLLKENFNRHSPQDVNIINGNIKDMMAQFTNIVDSNLWSMLFNRLNIYSLMSSNAKKAFRQQLAVEHRVFSQDNVMSTLTSIINSKEQMLYESLFDCLSENPSQFVSNDKKRFKSRTVFEGATFLQNGVYYALSNSSQFLDALSFLSKTVFGQQNRGGIGKVIVDTDLISEVKRSLSQDRELTNVKGLIISYGGLRIQFFNNFRAHLHLDPEIVAFLNNKLSEFNYLPEKA</sequence>
<evidence type="ECO:0000313" key="3">
    <source>
        <dbReference type="Proteomes" id="UP000502608"/>
    </source>
</evidence>
<dbReference type="InterPro" id="IPR031339">
    <property type="entry name" value="DUF4942"/>
</dbReference>
<gene>
    <name evidence="2" type="ORF">HBH39_19475</name>
</gene>
<proteinExistence type="predicted"/>
<accession>A0A6G9QQ16</accession>
<dbReference type="AlphaFoldDB" id="A0A6G9QQ16"/>
<keyword evidence="3" id="KW-1185">Reference proteome</keyword>
<dbReference type="EMBL" id="CP050315">
    <property type="protein sequence ID" value="QIR16656.1"/>
    <property type="molecule type" value="Genomic_DNA"/>
</dbReference>
<dbReference type="Pfam" id="PF13708">
    <property type="entry name" value="DUF4942"/>
    <property type="match status" value="1"/>
</dbReference>
<evidence type="ECO:0000313" key="2">
    <source>
        <dbReference type="EMBL" id="QIR16656.1"/>
    </source>
</evidence>
<dbReference type="KEGG" id="saes:HBH39_19475"/>
<name>A0A6G9QQ16_9GAMM</name>
<keyword evidence="2" id="KW-0614">Plasmid</keyword>
<evidence type="ECO:0000259" key="1">
    <source>
        <dbReference type="Pfam" id="PF13708"/>
    </source>
</evidence>
<dbReference type="Proteomes" id="UP000502608">
    <property type="component" value="Plasmid pPN3F2_2"/>
</dbReference>
<organism evidence="2 3">
    <name type="scientific">Shewanella aestuarii</name>
    <dbReference type="NCBI Taxonomy" id="1028752"/>
    <lineage>
        <taxon>Bacteria</taxon>
        <taxon>Pseudomonadati</taxon>
        <taxon>Pseudomonadota</taxon>
        <taxon>Gammaproteobacteria</taxon>
        <taxon>Alteromonadales</taxon>
        <taxon>Shewanellaceae</taxon>
        <taxon>Shewanella</taxon>
    </lineage>
</organism>
<dbReference type="RefSeq" id="WP_167680484.1">
    <property type="nucleotide sequence ID" value="NZ_CP050315.1"/>
</dbReference>